<dbReference type="GO" id="GO:0005319">
    <property type="term" value="F:lipid transporter activity"/>
    <property type="evidence" value="ECO:0007669"/>
    <property type="project" value="TreeGrafter"/>
</dbReference>
<keyword evidence="2" id="KW-0677">Repeat</keyword>
<proteinExistence type="predicted"/>
<dbReference type="Proteomes" id="UP000821853">
    <property type="component" value="Chromosome 3"/>
</dbReference>
<dbReference type="GO" id="GO:0140359">
    <property type="term" value="F:ABC-type transporter activity"/>
    <property type="evidence" value="ECO:0007669"/>
    <property type="project" value="InterPro"/>
</dbReference>
<reference evidence="3 4" key="1">
    <citation type="journal article" date="2020" name="Cell">
        <title>Large-Scale Comparative Analyses of Tick Genomes Elucidate Their Genetic Diversity and Vector Capacities.</title>
        <authorList>
            <consortium name="Tick Genome and Microbiome Consortium (TIGMIC)"/>
            <person name="Jia N."/>
            <person name="Wang J."/>
            <person name="Shi W."/>
            <person name="Du L."/>
            <person name="Sun Y."/>
            <person name="Zhan W."/>
            <person name="Jiang J.F."/>
            <person name="Wang Q."/>
            <person name="Zhang B."/>
            <person name="Ji P."/>
            <person name="Bell-Sakyi L."/>
            <person name="Cui X.M."/>
            <person name="Yuan T.T."/>
            <person name="Jiang B.G."/>
            <person name="Yang W.F."/>
            <person name="Lam T.T."/>
            <person name="Chang Q.C."/>
            <person name="Ding S.J."/>
            <person name="Wang X.J."/>
            <person name="Zhu J.G."/>
            <person name="Ruan X.D."/>
            <person name="Zhao L."/>
            <person name="Wei J.T."/>
            <person name="Ye R.Z."/>
            <person name="Que T.C."/>
            <person name="Du C.H."/>
            <person name="Zhou Y.H."/>
            <person name="Cheng J.X."/>
            <person name="Dai P.F."/>
            <person name="Guo W.B."/>
            <person name="Han X.H."/>
            <person name="Huang E.J."/>
            <person name="Li L.F."/>
            <person name="Wei W."/>
            <person name="Gao Y.C."/>
            <person name="Liu J.Z."/>
            <person name="Shao H.Z."/>
            <person name="Wang X."/>
            <person name="Wang C.C."/>
            <person name="Yang T.C."/>
            <person name="Huo Q.B."/>
            <person name="Li W."/>
            <person name="Chen H.Y."/>
            <person name="Chen S.E."/>
            <person name="Zhou L.G."/>
            <person name="Ni X.B."/>
            <person name="Tian J.H."/>
            <person name="Sheng Y."/>
            <person name="Liu T."/>
            <person name="Pan Y.S."/>
            <person name="Xia L.Y."/>
            <person name="Li J."/>
            <person name="Zhao F."/>
            <person name="Cao W.C."/>
        </authorList>
    </citation>
    <scope>NUCLEOTIDE SEQUENCE [LARGE SCALE GENOMIC DNA]</scope>
    <source>
        <strain evidence="3">HaeL-2018</strain>
    </source>
</reference>
<name>A0A9J6G8I4_HAELO</name>
<evidence type="ECO:0000313" key="3">
    <source>
        <dbReference type="EMBL" id="KAH9371025.1"/>
    </source>
</evidence>
<gene>
    <name evidence="3" type="ORF">HPB48_007795</name>
</gene>
<dbReference type="PANTHER" id="PTHR19229:SF36">
    <property type="entry name" value="ATP-BINDING CASSETTE SUB-FAMILY A MEMBER 2"/>
    <property type="match status" value="1"/>
</dbReference>
<dbReference type="PANTHER" id="PTHR19229">
    <property type="entry name" value="ATP-BINDING CASSETTE TRANSPORTER SUBFAMILY A ABCA"/>
    <property type="match status" value="1"/>
</dbReference>
<evidence type="ECO:0000256" key="2">
    <source>
        <dbReference type="ARBA" id="ARBA00022737"/>
    </source>
</evidence>
<comment type="caution">
    <text evidence="3">The sequence shown here is derived from an EMBL/GenBank/DDBJ whole genome shotgun (WGS) entry which is preliminary data.</text>
</comment>
<organism evidence="3 4">
    <name type="scientific">Haemaphysalis longicornis</name>
    <name type="common">Bush tick</name>
    <dbReference type="NCBI Taxonomy" id="44386"/>
    <lineage>
        <taxon>Eukaryota</taxon>
        <taxon>Metazoa</taxon>
        <taxon>Ecdysozoa</taxon>
        <taxon>Arthropoda</taxon>
        <taxon>Chelicerata</taxon>
        <taxon>Arachnida</taxon>
        <taxon>Acari</taxon>
        <taxon>Parasitiformes</taxon>
        <taxon>Ixodida</taxon>
        <taxon>Ixodoidea</taxon>
        <taxon>Ixodidae</taxon>
        <taxon>Haemaphysalinae</taxon>
        <taxon>Haemaphysalis</taxon>
    </lineage>
</organism>
<dbReference type="VEuPathDB" id="VectorBase:HLOH_045510"/>
<dbReference type="GO" id="GO:0016020">
    <property type="term" value="C:membrane"/>
    <property type="evidence" value="ECO:0007669"/>
    <property type="project" value="InterPro"/>
</dbReference>
<dbReference type="InterPro" id="IPR026082">
    <property type="entry name" value="ABCA"/>
</dbReference>
<keyword evidence="4" id="KW-1185">Reference proteome</keyword>
<evidence type="ECO:0000256" key="1">
    <source>
        <dbReference type="ARBA" id="ARBA00022448"/>
    </source>
</evidence>
<protein>
    <submittedName>
        <fullName evidence="3">Uncharacterized protein</fullName>
    </submittedName>
</protein>
<dbReference type="EMBL" id="JABSTR010000005">
    <property type="protein sequence ID" value="KAH9371025.1"/>
    <property type="molecule type" value="Genomic_DNA"/>
</dbReference>
<dbReference type="OrthoDB" id="6414741at2759"/>
<keyword evidence="1" id="KW-0813">Transport</keyword>
<sequence>MFSRTVVSRCAVPLPRNEANMHLTAGHRRPRSMSDVEFLCNRIAIMTKGRLMCLGSLAHLKEKFGKGCTITVKMLPDRAQDTAYQSQVINGVYRLFPKADMVHSYEVSPYE</sequence>
<accession>A0A9J6G8I4</accession>
<evidence type="ECO:0000313" key="4">
    <source>
        <dbReference type="Proteomes" id="UP000821853"/>
    </source>
</evidence>
<dbReference type="AlphaFoldDB" id="A0A9J6G8I4"/>